<evidence type="ECO:0000256" key="3">
    <source>
        <dbReference type="ARBA" id="ARBA00005638"/>
    </source>
</evidence>
<dbReference type="Proteomes" id="UP000630149">
    <property type="component" value="Unassembled WGS sequence"/>
</dbReference>
<reference evidence="11" key="2">
    <citation type="submission" date="2020-09" db="EMBL/GenBank/DDBJ databases">
        <authorList>
            <person name="Sun Q."/>
            <person name="Ohkuma M."/>
        </authorList>
    </citation>
    <scope>NUCLEOTIDE SEQUENCE</scope>
    <source>
        <strain evidence="11">JCM 13919</strain>
    </source>
</reference>
<dbReference type="PRINTS" id="PR00151">
    <property type="entry name" value="PORPHBDMNASE"/>
</dbReference>
<dbReference type="CDD" id="cd13646">
    <property type="entry name" value="PBP2_EcHMBS_like"/>
    <property type="match status" value="1"/>
</dbReference>
<dbReference type="NCBIfam" id="TIGR00212">
    <property type="entry name" value="hemC"/>
    <property type="match status" value="1"/>
</dbReference>
<evidence type="ECO:0000256" key="8">
    <source>
        <dbReference type="HAMAP-Rule" id="MF_00260"/>
    </source>
</evidence>
<dbReference type="PANTHER" id="PTHR11557">
    <property type="entry name" value="PORPHOBILINOGEN DEAMINASE"/>
    <property type="match status" value="1"/>
</dbReference>
<evidence type="ECO:0000256" key="2">
    <source>
        <dbReference type="ARBA" id="ARBA00004735"/>
    </source>
</evidence>
<dbReference type="EC" id="2.5.1.61" evidence="8"/>
<comment type="pathway">
    <text evidence="2">Porphyrin-containing compound metabolism; protoporphyrin-IX biosynthesis; coproporphyrinogen-III from 5-aminolevulinate: step 2/4.</text>
</comment>
<dbReference type="InterPro" id="IPR000860">
    <property type="entry name" value="HemC"/>
</dbReference>
<dbReference type="InterPro" id="IPR022419">
    <property type="entry name" value="Porphobilin_deaminase_cofac_BS"/>
</dbReference>
<dbReference type="GO" id="GO:0006782">
    <property type="term" value="P:protoporphyrinogen IX biosynthetic process"/>
    <property type="evidence" value="ECO:0007669"/>
    <property type="project" value="UniProtKB-UniRule"/>
</dbReference>
<evidence type="ECO:0000259" key="9">
    <source>
        <dbReference type="Pfam" id="PF01379"/>
    </source>
</evidence>
<dbReference type="InterPro" id="IPR036803">
    <property type="entry name" value="Porphobilinogen_deaminase_C_sf"/>
</dbReference>
<dbReference type="RefSeq" id="WP_131776288.1">
    <property type="nucleotide sequence ID" value="NZ_BMOB01000007.1"/>
</dbReference>
<evidence type="ECO:0000313" key="12">
    <source>
        <dbReference type="Proteomes" id="UP000630149"/>
    </source>
</evidence>
<comment type="catalytic activity">
    <reaction evidence="7 8">
        <text>4 porphobilinogen + H2O = hydroxymethylbilane + 4 NH4(+)</text>
        <dbReference type="Rhea" id="RHEA:13185"/>
        <dbReference type="ChEBI" id="CHEBI:15377"/>
        <dbReference type="ChEBI" id="CHEBI:28938"/>
        <dbReference type="ChEBI" id="CHEBI:57845"/>
        <dbReference type="ChEBI" id="CHEBI:58126"/>
        <dbReference type="EC" id="2.5.1.61"/>
    </reaction>
</comment>
<comment type="similarity">
    <text evidence="3 8">Belongs to the HMBS family.</text>
</comment>
<dbReference type="PIRSF" id="PIRSF001438">
    <property type="entry name" value="4pyrrol_synth_OHMeBilane_synth"/>
    <property type="match status" value="1"/>
</dbReference>
<dbReference type="Pfam" id="PF01379">
    <property type="entry name" value="Porphobil_deam"/>
    <property type="match status" value="1"/>
</dbReference>
<sequence length="310" mass="34098">MLPNVLKIATRESPLAMWQAEHVRKALLTHWPKLTIELVPMKTTGDKFLKDNLITIGGKGLFVKELEDALLKHRADLAVHSMKDVPAEFPKGLILGAICKRHNPFDALLSTHYNGLQELPLGAVVGTVSLRRQTQLLALRQDLQMKMLRGNILTRIKKLEAGEYDAIVLAVSGLERLHEEQYIKETFSAKTMLPACGQGALGIECREQDESIRELIAPLNDDLTERCVKAERTVNALLGGNCRSPLAVYCEPNPGDTIHLMARLLDLDGQSGIAASLTGTLNESQALAVRLAEELNNQGAAKLIHNALRT</sequence>
<name>A0A917JWZ3_9GAMM</name>
<evidence type="ECO:0000256" key="4">
    <source>
        <dbReference type="ARBA" id="ARBA00011245"/>
    </source>
</evidence>
<gene>
    <name evidence="8 11" type="primary">hemC</name>
    <name evidence="11" type="ORF">GCM10007966_17420</name>
</gene>
<dbReference type="PANTHER" id="PTHR11557:SF0">
    <property type="entry name" value="PORPHOBILINOGEN DEAMINASE"/>
    <property type="match status" value="1"/>
</dbReference>
<feature type="domain" description="Porphobilinogen deaminase N-terminal" evidence="9">
    <location>
        <begin position="6"/>
        <end position="213"/>
    </location>
</feature>
<protein>
    <recommendedName>
        <fullName evidence="8">Porphobilinogen deaminase</fullName>
        <shortName evidence="8">PBG</shortName>
        <ecNumber evidence="8">2.5.1.61</ecNumber>
    </recommendedName>
    <alternativeName>
        <fullName evidence="8">Hydroxymethylbilane synthase</fullName>
        <shortName evidence="8">HMBS</shortName>
    </alternativeName>
    <alternativeName>
        <fullName evidence="8">Pre-uroporphyrinogen synthase</fullName>
    </alternativeName>
</protein>
<dbReference type="AlphaFoldDB" id="A0A917JWZ3"/>
<dbReference type="GO" id="GO:0005737">
    <property type="term" value="C:cytoplasm"/>
    <property type="evidence" value="ECO:0007669"/>
    <property type="project" value="UniProtKB-UniRule"/>
</dbReference>
<dbReference type="Gene3D" id="3.30.160.40">
    <property type="entry name" value="Porphobilinogen deaminase, C-terminal domain"/>
    <property type="match status" value="1"/>
</dbReference>
<evidence type="ECO:0000256" key="6">
    <source>
        <dbReference type="ARBA" id="ARBA00023244"/>
    </source>
</evidence>
<feature type="modified residue" description="S-(dipyrrolylmethanemethyl)cysteine" evidence="8">
    <location>
        <position position="242"/>
    </location>
</feature>
<keyword evidence="6 8" id="KW-0627">Porphyrin biosynthesis</keyword>
<dbReference type="PROSITE" id="PS00533">
    <property type="entry name" value="PORPHOBILINOGEN_DEAM"/>
    <property type="match status" value="1"/>
</dbReference>
<keyword evidence="5 8" id="KW-0808">Transferase</keyword>
<dbReference type="InterPro" id="IPR022417">
    <property type="entry name" value="Porphobilin_deaminase_N"/>
</dbReference>
<feature type="domain" description="Porphobilinogen deaminase C-terminal" evidence="10">
    <location>
        <begin position="227"/>
        <end position="296"/>
    </location>
</feature>
<dbReference type="GO" id="GO:0004418">
    <property type="term" value="F:hydroxymethylbilane synthase activity"/>
    <property type="evidence" value="ECO:0007669"/>
    <property type="project" value="UniProtKB-UniRule"/>
</dbReference>
<dbReference type="SUPFAM" id="SSF54782">
    <property type="entry name" value="Porphobilinogen deaminase (hydroxymethylbilane synthase), C-terminal domain"/>
    <property type="match status" value="1"/>
</dbReference>
<dbReference type="FunFam" id="3.40.190.10:FF:000005">
    <property type="entry name" value="Porphobilinogen deaminase"/>
    <property type="match status" value="1"/>
</dbReference>
<comment type="miscellaneous">
    <text evidence="8">The porphobilinogen subunits are added to the dipyrromethane group.</text>
</comment>
<reference evidence="11" key="1">
    <citation type="journal article" date="2014" name="Int. J. Syst. Evol. Microbiol.">
        <title>Complete genome sequence of Corynebacterium casei LMG S-19264T (=DSM 44701T), isolated from a smear-ripened cheese.</title>
        <authorList>
            <consortium name="US DOE Joint Genome Institute (JGI-PGF)"/>
            <person name="Walter F."/>
            <person name="Albersmeier A."/>
            <person name="Kalinowski J."/>
            <person name="Ruckert C."/>
        </authorList>
    </citation>
    <scope>NUCLEOTIDE SEQUENCE</scope>
    <source>
        <strain evidence="11">JCM 13919</strain>
    </source>
</reference>
<evidence type="ECO:0000256" key="7">
    <source>
        <dbReference type="ARBA" id="ARBA00048169"/>
    </source>
</evidence>
<evidence type="ECO:0000256" key="1">
    <source>
        <dbReference type="ARBA" id="ARBA00002869"/>
    </source>
</evidence>
<dbReference type="Gene3D" id="3.40.190.10">
    <property type="entry name" value="Periplasmic binding protein-like II"/>
    <property type="match status" value="2"/>
</dbReference>
<dbReference type="InterPro" id="IPR022418">
    <property type="entry name" value="Porphobilinogen_deaminase_C"/>
</dbReference>
<keyword evidence="12" id="KW-1185">Reference proteome</keyword>
<dbReference type="Pfam" id="PF03900">
    <property type="entry name" value="Porphobil_deamC"/>
    <property type="match status" value="1"/>
</dbReference>
<dbReference type="SUPFAM" id="SSF53850">
    <property type="entry name" value="Periplasmic binding protein-like II"/>
    <property type="match status" value="1"/>
</dbReference>
<comment type="subunit">
    <text evidence="4 8">Monomer.</text>
</comment>
<organism evidence="11 12">
    <name type="scientific">Legionella impletisoli</name>
    <dbReference type="NCBI Taxonomy" id="343510"/>
    <lineage>
        <taxon>Bacteria</taxon>
        <taxon>Pseudomonadati</taxon>
        <taxon>Pseudomonadota</taxon>
        <taxon>Gammaproteobacteria</taxon>
        <taxon>Legionellales</taxon>
        <taxon>Legionellaceae</taxon>
        <taxon>Legionella</taxon>
    </lineage>
</organism>
<comment type="caution">
    <text evidence="11">The sequence shown here is derived from an EMBL/GenBank/DDBJ whole genome shotgun (WGS) entry which is preliminary data.</text>
</comment>
<dbReference type="FunFam" id="3.40.190.10:FF:000004">
    <property type="entry name" value="Porphobilinogen deaminase"/>
    <property type="match status" value="1"/>
</dbReference>
<evidence type="ECO:0000256" key="5">
    <source>
        <dbReference type="ARBA" id="ARBA00022679"/>
    </source>
</evidence>
<dbReference type="EMBL" id="BMOB01000007">
    <property type="protein sequence ID" value="GGI89204.1"/>
    <property type="molecule type" value="Genomic_DNA"/>
</dbReference>
<accession>A0A917JWZ3</accession>
<comment type="function">
    <text evidence="1 8">Tetrapolymerization of the monopyrrole PBG into the hydroxymethylbilane pre-uroporphyrinogen in several discrete steps.</text>
</comment>
<evidence type="ECO:0000259" key="10">
    <source>
        <dbReference type="Pfam" id="PF03900"/>
    </source>
</evidence>
<proteinExistence type="inferred from homology"/>
<dbReference type="OrthoDB" id="9810298at2"/>
<dbReference type="HAMAP" id="MF_00260">
    <property type="entry name" value="Porphobil_deam"/>
    <property type="match status" value="1"/>
</dbReference>
<comment type="cofactor">
    <cofactor evidence="8">
        <name>dipyrromethane</name>
        <dbReference type="ChEBI" id="CHEBI:60342"/>
    </cofactor>
    <text evidence="8">Binds 1 dipyrromethane group covalently.</text>
</comment>
<evidence type="ECO:0000313" key="11">
    <source>
        <dbReference type="EMBL" id="GGI89204.1"/>
    </source>
</evidence>